<dbReference type="PANTHER" id="PTHR11070">
    <property type="entry name" value="UVRD / RECB / PCRA DNA HELICASE FAMILY MEMBER"/>
    <property type="match status" value="1"/>
</dbReference>
<feature type="domain" description="Helicase ATP-binding" evidence="2">
    <location>
        <begin position="111"/>
        <end position="275"/>
    </location>
</feature>
<dbReference type="Gene3D" id="3.40.50.300">
    <property type="entry name" value="P-loop containing nucleotide triphosphate hydrolases"/>
    <property type="match status" value="2"/>
</dbReference>
<feature type="region of interest" description="Disordered" evidence="1">
    <location>
        <begin position="1"/>
        <end position="59"/>
    </location>
</feature>
<dbReference type="GO" id="GO:0005634">
    <property type="term" value="C:nucleus"/>
    <property type="evidence" value="ECO:0007669"/>
    <property type="project" value="TreeGrafter"/>
</dbReference>
<dbReference type="GO" id="GO:0000725">
    <property type="term" value="P:recombinational repair"/>
    <property type="evidence" value="ECO:0007669"/>
    <property type="project" value="TreeGrafter"/>
</dbReference>
<dbReference type="OrthoDB" id="1470711at2759"/>
<dbReference type="EMBL" id="LAEV01002313">
    <property type="protein sequence ID" value="KKA26017.1"/>
    <property type="molecule type" value="Genomic_DNA"/>
</dbReference>
<dbReference type="GO" id="GO:0005524">
    <property type="term" value="F:ATP binding"/>
    <property type="evidence" value="ECO:0007669"/>
    <property type="project" value="InterPro"/>
</dbReference>
<protein>
    <recommendedName>
        <fullName evidence="2">Helicase ATP-binding domain-containing protein</fullName>
    </recommendedName>
</protein>
<dbReference type="InterPro" id="IPR027417">
    <property type="entry name" value="P-loop_NTPase"/>
</dbReference>
<dbReference type="SUPFAM" id="SSF52540">
    <property type="entry name" value="P-loop containing nucleoside triphosphate hydrolases"/>
    <property type="match status" value="1"/>
</dbReference>
<comment type="caution">
    <text evidence="3">The sequence shown here is derived from an EMBL/GenBank/DDBJ whole genome shotgun (WGS) entry which is preliminary data.</text>
</comment>
<keyword evidence="4" id="KW-1185">Reference proteome</keyword>
<accession>A0A0F4Z684</accession>
<feature type="compositionally biased region" description="Basic residues" evidence="1">
    <location>
        <begin position="85"/>
        <end position="99"/>
    </location>
</feature>
<dbReference type="AlphaFoldDB" id="A0A0F4Z684"/>
<gene>
    <name evidence="3" type="ORF">TD95_003993</name>
</gene>
<feature type="compositionally biased region" description="Low complexity" evidence="1">
    <location>
        <begin position="1"/>
        <end position="18"/>
    </location>
</feature>
<dbReference type="GO" id="GO:0043138">
    <property type="term" value="F:3'-5' DNA helicase activity"/>
    <property type="evidence" value="ECO:0007669"/>
    <property type="project" value="TreeGrafter"/>
</dbReference>
<organism evidence="3 4">
    <name type="scientific">Thielaviopsis punctulata</name>
    <dbReference type="NCBI Taxonomy" id="72032"/>
    <lineage>
        <taxon>Eukaryota</taxon>
        <taxon>Fungi</taxon>
        <taxon>Dikarya</taxon>
        <taxon>Ascomycota</taxon>
        <taxon>Pezizomycotina</taxon>
        <taxon>Sordariomycetes</taxon>
        <taxon>Hypocreomycetidae</taxon>
        <taxon>Microascales</taxon>
        <taxon>Ceratocystidaceae</taxon>
        <taxon>Thielaviopsis</taxon>
    </lineage>
</organism>
<dbReference type="Pfam" id="PF13538">
    <property type="entry name" value="UvrD_C_2"/>
    <property type="match status" value="1"/>
</dbReference>
<evidence type="ECO:0000313" key="3">
    <source>
        <dbReference type="EMBL" id="KKA26017.1"/>
    </source>
</evidence>
<proteinExistence type="predicted"/>
<feature type="region of interest" description="Disordered" evidence="1">
    <location>
        <begin position="72"/>
        <end position="120"/>
    </location>
</feature>
<name>A0A0F4Z684_9PEZI</name>
<dbReference type="InterPro" id="IPR014001">
    <property type="entry name" value="Helicase_ATP-bd"/>
</dbReference>
<dbReference type="InterPro" id="IPR027785">
    <property type="entry name" value="UvrD-like_helicase_C"/>
</dbReference>
<dbReference type="GO" id="GO:0003677">
    <property type="term" value="F:DNA binding"/>
    <property type="evidence" value="ECO:0007669"/>
    <property type="project" value="InterPro"/>
</dbReference>
<dbReference type="SMART" id="SM00487">
    <property type="entry name" value="DEXDc"/>
    <property type="match status" value="1"/>
</dbReference>
<dbReference type="PANTHER" id="PTHR11070:SF66">
    <property type="entry name" value="UVRD-LIKE HELICASE C-TERMINAL DOMAIN-CONTAINING PROTEIN"/>
    <property type="match status" value="1"/>
</dbReference>
<evidence type="ECO:0000313" key="4">
    <source>
        <dbReference type="Proteomes" id="UP000033483"/>
    </source>
</evidence>
<sequence>MASRASSPSPAIGSTSSAPKRKMPRPPKDQSSASKSSAKSSKKDPSHGNFSKAASLSSALSVSSPAANAAFGVHRNGHDADNHSKLRSRSGLRKSKSPRRLASLYQGPQQSSRAPSKEQKEIVKCVRSHNVVVSACPGSGKTATAEMIIESVAPRQKVMILTYSKRLALETQRRTAKFGRSSKAMTFHAMACQLFSASIFTDTQLRAERQSLERGERPPPTWSGPRFDVIVLDEFQDCTPALFWLVSLFIRANQNARGGKPARIVVLGDERQAVYGFRGADARYLSFAPDILGPVAAGGPWKMTKLSKSFRLSHETVKFINEVYLGGTPYMVGSKSGSKPIFLNAKPFGSVALAQNLYQHIRKYGATNTAILAPHVRNNKTLCALSNCLAERMGVPTWVSTNDEASLDDRVIDGKMTVATIHQFKGSERDLIILVGVTNDDYFNYIARDLPDDKCTNQIFVGLTRAREQLIVVNDACKPLMPFINANKILETAHWEKTSDLRPCDHELIPGPPPSRNASYGLSLNTTTGVTDTIRHIRLEQADDIIKKYLNVTVVEPPLPEEKQIQLPVVVSAKWEVDRPRYADQDEPFYPQNDTALHESVSDINGLVVVAACEYILAGTLKSITPPLDPDAEFQSIRPMTSTLTKDDVAWLCRRACAYEAFMSKYKARSILMRNHANDWISPNDIILARTRLKRELTKSPFKVDRSFEVDLTCPSYSVPVSRKPEPDVQNAEPSMLYATTQLAGVADIIASNGNAPPGPGGNPPKCLWEIKFVAQLSNAHVLQAAMYARLMYLKDKRQMPTKVILFNVRTGEKWEISERDWNGRGGDNLEMFVEDVLRLKYTKEQDMSDEDFLLYSLMHREEALRALYGVQPAQIPVENVDEVGLVMEDAA</sequence>
<dbReference type="CDD" id="cd17932">
    <property type="entry name" value="DEXQc_UvrD"/>
    <property type="match status" value="1"/>
</dbReference>
<dbReference type="Proteomes" id="UP000033483">
    <property type="component" value="Unassembled WGS sequence"/>
</dbReference>
<dbReference type="InterPro" id="IPR000212">
    <property type="entry name" value="DNA_helicase_UvrD/REP"/>
</dbReference>
<reference evidence="3 4" key="1">
    <citation type="submission" date="2015-03" db="EMBL/GenBank/DDBJ databases">
        <authorList>
            <person name="Radwan O."/>
            <person name="Al-Naeli F.A."/>
            <person name="Rendon G.A."/>
            <person name="Fields C."/>
        </authorList>
    </citation>
    <scope>NUCLEOTIDE SEQUENCE [LARGE SCALE GENOMIC DNA]</scope>
    <source>
        <strain evidence="3">CR-DP1</strain>
    </source>
</reference>
<evidence type="ECO:0000259" key="2">
    <source>
        <dbReference type="SMART" id="SM00487"/>
    </source>
</evidence>
<evidence type="ECO:0000256" key="1">
    <source>
        <dbReference type="SAM" id="MobiDB-lite"/>
    </source>
</evidence>
<dbReference type="Pfam" id="PF13245">
    <property type="entry name" value="AAA_19"/>
    <property type="match status" value="1"/>
</dbReference>